<dbReference type="EMBL" id="KQ964822">
    <property type="protein sequence ID" value="KXN65754.1"/>
    <property type="molecule type" value="Genomic_DNA"/>
</dbReference>
<dbReference type="AlphaFoldDB" id="A0A137NSP1"/>
<reference evidence="1 2" key="1">
    <citation type="journal article" date="2015" name="Genome Biol. Evol.">
        <title>Phylogenomic analyses indicate that early fungi evolved digesting cell walls of algal ancestors of land plants.</title>
        <authorList>
            <person name="Chang Y."/>
            <person name="Wang S."/>
            <person name="Sekimoto S."/>
            <person name="Aerts A.L."/>
            <person name="Choi C."/>
            <person name="Clum A."/>
            <person name="LaButti K.M."/>
            <person name="Lindquist E.A."/>
            <person name="Yee Ngan C."/>
            <person name="Ohm R.A."/>
            <person name="Salamov A.A."/>
            <person name="Grigoriev I.V."/>
            <person name="Spatafora J.W."/>
            <person name="Berbee M.L."/>
        </authorList>
    </citation>
    <scope>NUCLEOTIDE SEQUENCE [LARGE SCALE GENOMIC DNA]</scope>
    <source>
        <strain evidence="1 2">NRRL 28638</strain>
    </source>
</reference>
<proteinExistence type="predicted"/>
<dbReference type="Proteomes" id="UP000070444">
    <property type="component" value="Unassembled WGS sequence"/>
</dbReference>
<keyword evidence="2" id="KW-1185">Reference proteome</keyword>
<gene>
    <name evidence="1" type="ORF">CONCODRAFT_12574</name>
</gene>
<evidence type="ECO:0000313" key="2">
    <source>
        <dbReference type="Proteomes" id="UP000070444"/>
    </source>
</evidence>
<protein>
    <submittedName>
        <fullName evidence="1">Uncharacterized protein</fullName>
    </submittedName>
</protein>
<evidence type="ECO:0000313" key="1">
    <source>
        <dbReference type="EMBL" id="KXN65754.1"/>
    </source>
</evidence>
<sequence>MNLKLSLEEWIIRRSQYVLLTPCERTKHRSHLKSLGGPIFNDGDTIKKLGIKLVAAIKKTGQGTNLEPGDLTPRRLQRFFRHCIKEYLVDNRETMIPNSELFVSLVVKRENEAKTFLHCHIIRGEIVK</sequence>
<organism evidence="1 2">
    <name type="scientific">Conidiobolus coronatus (strain ATCC 28846 / CBS 209.66 / NRRL 28638)</name>
    <name type="common">Delacroixia coronata</name>
    <dbReference type="NCBI Taxonomy" id="796925"/>
    <lineage>
        <taxon>Eukaryota</taxon>
        <taxon>Fungi</taxon>
        <taxon>Fungi incertae sedis</taxon>
        <taxon>Zoopagomycota</taxon>
        <taxon>Entomophthoromycotina</taxon>
        <taxon>Entomophthoromycetes</taxon>
        <taxon>Entomophthorales</taxon>
        <taxon>Ancylistaceae</taxon>
        <taxon>Conidiobolus</taxon>
    </lineage>
</organism>
<name>A0A137NSP1_CONC2</name>
<accession>A0A137NSP1</accession>